<accession>A0A9X3NM13</accession>
<evidence type="ECO:0000313" key="1">
    <source>
        <dbReference type="EMBL" id="MDA0564603.1"/>
    </source>
</evidence>
<keyword evidence="2" id="KW-1185">Reference proteome</keyword>
<dbReference type="EMBL" id="JAJAQC010000013">
    <property type="protein sequence ID" value="MDA0564603.1"/>
    <property type="molecule type" value="Genomic_DNA"/>
</dbReference>
<evidence type="ECO:0000313" key="2">
    <source>
        <dbReference type="Proteomes" id="UP001140076"/>
    </source>
</evidence>
<dbReference type="AlphaFoldDB" id="A0A9X3NM13"/>
<sequence length="62" mass="7139">MKMLTPSWHGSYPPRHARASYVRPYLIAHERRVRERQAAEAALREERLRAMRVGLVGAGAVR</sequence>
<name>A0A9X3NM13_9ACTN</name>
<proteinExistence type="predicted"/>
<organism evidence="1 2">
    <name type="scientific">Streptomonospora mangrovi</name>
    <dbReference type="NCBI Taxonomy" id="2883123"/>
    <lineage>
        <taxon>Bacteria</taxon>
        <taxon>Bacillati</taxon>
        <taxon>Actinomycetota</taxon>
        <taxon>Actinomycetes</taxon>
        <taxon>Streptosporangiales</taxon>
        <taxon>Nocardiopsidaceae</taxon>
        <taxon>Streptomonospora</taxon>
    </lineage>
</organism>
<reference evidence="1" key="1">
    <citation type="submission" date="2021-10" db="EMBL/GenBank/DDBJ databases">
        <title>Streptomonospora sp. nov., isolated from mangrove soil.</title>
        <authorList>
            <person name="Chen X."/>
            <person name="Ge X."/>
            <person name="Liu W."/>
        </authorList>
    </citation>
    <scope>NUCLEOTIDE SEQUENCE</scope>
    <source>
        <strain evidence="1">S1-112</strain>
    </source>
</reference>
<dbReference type="RefSeq" id="WP_270071886.1">
    <property type="nucleotide sequence ID" value="NZ_JAJAQC010000013.1"/>
</dbReference>
<dbReference type="Proteomes" id="UP001140076">
    <property type="component" value="Unassembled WGS sequence"/>
</dbReference>
<comment type="caution">
    <text evidence="1">The sequence shown here is derived from an EMBL/GenBank/DDBJ whole genome shotgun (WGS) entry which is preliminary data.</text>
</comment>
<protein>
    <submittedName>
        <fullName evidence="1">Uncharacterized protein</fullName>
    </submittedName>
</protein>
<gene>
    <name evidence="1" type="ORF">LG943_09715</name>
</gene>